<dbReference type="InterPro" id="IPR043573">
    <property type="entry name" value="Fig4-like"/>
</dbReference>
<comment type="caution">
    <text evidence="6">The sequence shown here is derived from an EMBL/GenBank/DDBJ whole genome shotgun (WGS) entry which is preliminary data.</text>
</comment>
<dbReference type="PANTHER" id="PTHR45738:SF5">
    <property type="entry name" value="POLYPHOSPHOINOSITIDE PHOSPHATASE"/>
    <property type="match status" value="1"/>
</dbReference>
<protein>
    <submittedName>
        <fullName evidence="6">Phosphatidylinositol-3,5-bisphosphate 5-phosphatase</fullName>
    </submittedName>
</protein>
<evidence type="ECO:0000256" key="2">
    <source>
        <dbReference type="ARBA" id="ARBA00022801"/>
    </source>
</evidence>
<dbReference type="InterPro" id="IPR002013">
    <property type="entry name" value="SAC_dom"/>
</dbReference>
<organism evidence="6 7">
    <name type="scientific">Basidiobolus ranarum</name>
    <dbReference type="NCBI Taxonomy" id="34480"/>
    <lineage>
        <taxon>Eukaryota</taxon>
        <taxon>Fungi</taxon>
        <taxon>Fungi incertae sedis</taxon>
        <taxon>Zoopagomycota</taxon>
        <taxon>Entomophthoromycotina</taxon>
        <taxon>Basidiobolomycetes</taxon>
        <taxon>Basidiobolales</taxon>
        <taxon>Basidiobolaceae</taxon>
        <taxon>Basidiobolus</taxon>
    </lineage>
</organism>
<keyword evidence="7" id="KW-1185">Reference proteome</keyword>
<dbReference type="Proteomes" id="UP001479436">
    <property type="component" value="Unassembled WGS sequence"/>
</dbReference>
<evidence type="ECO:0000313" key="7">
    <source>
        <dbReference type="Proteomes" id="UP001479436"/>
    </source>
</evidence>
<name>A0ABR2X2Y7_9FUNG</name>
<feature type="domain" description="SAC" evidence="5">
    <location>
        <begin position="191"/>
        <end position="559"/>
    </location>
</feature>
<reference evidence="6 7" key="1">
    <citation type="submission" date="2023-04" db="EMBL/GenBank/DDBJ databases">
        <title>Genome of Basidiobolus ranarum AG-B5.</title>
        <authorList>
            <person name="Stajich J.E."/>
            <person name="Carter-House D."/>
            <person name="Gryganskyi A."/>
        </authorList>
    </citation>
    <scope>NUCLEOTIDE SEQUENCE [LARGE SCALE GENOMIC DNA]</scope>
    <source>
        <strain evidence="6 7">AG-B5</strain>
    </source>
</reference>
<evidence type="ECO:0000259" key="5">
    <source>
        <dbReference type="PROSITE" id="PS50275"/>
    </source>
</evidence>
<sequence>MTSTKRNPAFRNTIADTSGLRHSISANLNANQRLSTPLNLSDESSDCKEAQRLVLNKFTLYETKTRFYIVGSNQSDNRFRILKIDRTCTEELSIVEDEVVYSREEIVDLLAMIEDGNKATGGLSKVVSAYGIVGFIRFLEGYYVVLITKRSAVALIGGHYIYHIDDTLLLPITNGGKSDRKADESRYINIFQNVDLSRNFYFSYTYDITHSLQHNMTRPPNWRNFSYNEMFVWNHSLLETGFRSLRSNSDWILPIIYGFVDQASINVFGRNIYVTLIARRSRFFAGARFLKRGVNDQGYVANDVETEQIVHDMNTTSFHCPGGRLFNNPGYTSYTQHRGSIPLFWTQDTNSMAPKPPIEVKYRDPFFSAAALHFDNMHKRYGAPVIVLNLIKAKEKTKRESKLLDEYSQSIAYLNQFLPEEKKIQYIAWDMSRASKSPDQDVIGTLEKIGEDALRDTDFFHSGPEPYNNFMTRQQENPDEEITRIMSRRQNGVVRTNCIDCVDRTNAAQFVIGRCALAHQLYALGVIPEPFIPFDCDAVNMLTEMYHDHGNTIALQYGGSHLVNTMETYRKIKQWSSHSRDMIEALKRYYNNSFIDAEKQDSINLFLGNFIPERDGSMLWELQSDFYLHNEDPRYRGSRRNYIQWWSPDALQRTEDKEPDMSMYQLIRRPQQYDDDGDDPFRGYWIEYYRPRLFTSFANLFAYNMNSTLKMSFKDQIQKETINESDYSPFTVRASSQSTSLDRLNIGGFRRWLALKNPNTSPTQSKKESNDSENTNTTNKKSNSGKSTTELVSRLLHPEVTNNETREYRRYINQFKTNSAFMAPTPTAVEDEHLLTNHSDYHLYASYVGKSKVHPIEPHTSNSDLQLYTTYVEMPQEMMKSGGVKYSNTNIEKQRYEAYNTWLTVGKFKGKKKPIWESRS</sequence>
<evidence type="ECO:0000313" key="6">
    <source>
        <dbReference type="EMBL" id="KAK9768148.1"/>
    </source>
</evidence>
<evidence type="ECO:0000256" key="1">
    <source>
        <dbReference type="ARBA" id="ARBA00004308"/>
    </source>
</evidence>
<comment type="subcellular location">
    <subcellularLocation>
        <location evidence="1">Endomembrane system</location>
    </subcellularLocation>
</comment>
<dbReference type="PANTHER" id="PTHR45738">
    <property type="entry name" value="POLYPHOSPHOINOSITIDE PHOSPHATASE"/>
    <property type="match status" value="1"/>
</dbReference>
<dbReference type="EMBL" id="JASJQH010000032">
    <property type="protein sequence ID" value="KAK9768148.1"/>
    <property type="molecule type" value="Genomic_DNA"/>
</dbReference>
<dbReference type="Pfam" id="PF02383">
    <property type="entry name" value="Syja_N"/>
    <property type="match status" value="1"/>
</dbReference>
<feature type="compositionally biased region" description="Low complexity" evidence="4">
    <location>
        <begin position="772"/>
        <end position="790"/>
    </location>
</feature>
<evidence type="ECO:0000256" key="4">
    <source>
        <dbReference type="SAM" id="MobiDB-lite"/>
    </source>
</evidence>
<evidence type="ECO:0000256" key="3">
    <source>
        <dbReference type="ARBA" id="ARBA00023136"/>
    </source>
</evidence>
<accession>A0ABR2X2Y7</accession>
<feature type="region of interest" description="Disordered" evidence="4">
    <location>
        <begin position="755"/>
        <end position="790"/>
    </location>
</feature>
<keyword evidence="3" id="KW-0472">Membrane</keyword>
<proteinExistence type="predicted"/>
<dbReference type="PROSITE" id="PS50275">
    <property type="entry name" value="SAC"/>
    <property type="match status" value="1"/>
</dbReference>
<keyword evidence="2" id="KW-0378">Hydrolase</keyword>
<gene>
    <name evidence="6" type="primary">FIG4</name>
    <name evidence="6" type="ORF">K7432_001442</name>
</gene>